<feature type="domain" description="RNase H type-1" evidence="1">
    <location>
        <begin position="1"/>
        <end position="133"/>
    </location>
</feature>
<accession>A0A6J6DL85</accession>
<dbReference type="AlphaFoldDB" id="A0A6J6DL85"/>
<dbReference type="SUPFAM" id="SSF53098">
    <property type="entry name" value="Ribonuclease H-like"/>
    <property type="match status" value="1"/>
</dbReference>
<gene>
    <name evidence="2" type="ORF">UFOPK1591_00975</name>
</gene>
<dbReference type="InterPro" id="IPR002156">
    <property type="entry name" value="RNaseH_domain"/>
</dbReference>
<dbReference type="GO" id="GO:0004523">
    <property type="term" value="F:RNA-DNA hybrid ribonuclease activity"/>
    <property type="evidence" value="ECO:0007669"/>
    <property type="project" value="InterPro"/>
</dbReference>
<dbReference type="InterPro" id="IPR036397">
    <property type="entry name" value="RNaseH_sf"/>
</dbReference>
<sequence length="143" mass="15245">MPRIVIEADGGSRGNPGIAAGGAVVFDDDAGVVIAQIGVYVGHATNNVAEYNGMVAGLKYAVEHTDANVPIHVRMDSKLVVEQMSGRWKIKHPDMAVLAAEARALIGGRHVTFEWVPRLDNARADAVANRSMDLKESFILPAS</sequence>
<dbReference type="CDD" id="cd09279">
    <property type="entry name" value="RNase_HI_like"/>
    <property type="match status" value="1"/>
</dbReference>
<protein>
    <submittedName>
        <fullName evidence="2">Unannotated protein</fullName>
    </submittedName>
</protein>
<organism evidence="2">
    <name type="scientific">freshwater metagenome</name>
    <dbReference type="NCBI Taxonomy" id="449393"/>
    <lineage>
        <taxon>unclassified sequences</taxon>
        <taxon>metagenomes</taxon>
        <taxon>ecological metagenomes</taxon>
    </lineage>
</organism>
<reference evidence="2" key="1">
    <citation type="submission" date="2020-05" db="EMBL/GenBank/DDBJ databases">
        <authorList>
            <person name="Chiriac C."/>
            <person name="Salcher M."/>
            <person name="Ghai R."/>
            <person name="Kavagutti S V."/>
        </authorList>
    </citation>
    <scope>NUCLEOTIDE SEQUENCE</scope>
</reference>
<dbReference type="EMBL" id="CAEZTD010000073">
    <property type="protein sequence ID" value="CAB4564912.1"/>
    <property type="molecule type" value="Genomic_DNA"/>
</dbReference>
<proteinExistence type="predicted"/>
<dbReference type="Pfam" id="PF13456">
    <property type="entry name" value="RVT_3"/>
    <property type="match status" value="1"/>
</dbReference>
<evidence type="ECO:0000259" key="1">
    <source>
        <dbReference type="PROSITE" id="PS50879"/>
    </source>
</evidence>
<dbReference type="Gene3D" id="3.30.420.10">
    <property type="entry name" value="Ribonuclease H-like superfamily/Ribonuclease H"/>
    <property type="match status" value="1"/>
</dbReference>
<dbReference type="PROSITE" id="PS50879">
    <property type="entry name" value="RNASE_H_1"/>
    <property type="match status" value="1"/>
</dbReference>
<dbReference type="PANTHER" id="PTHR46387:SF2">
    <property type="entry name" value="RIBONUCLEASE HI"/>
    <property type="match status" value="1"/>
</dbReference>
<name>A0A6J6DL85_9ZZZZ</name>
<dbReference type="GO" id="GO:0003676">
    <property type="term" value="F:nucleic acid binding"/>
    <property type="evidence" value="ECO:0007669"/>
    <property type="project" value="InterPro"/>
</dbReference>
<dbReference type="InterPro" id="IPR012337">
    <property type="entry name" value="RNaseH-like_sf"/>
</dbReference>
<evidence type="ECO:0000313" key="2">
    <source>
        <dbReference type="EMBL" id="CAB4564912.1"/>
    </source>
</evidence>
<dbReference type="PANTHER" id="PTHR46387">
    <property type="entry name" value="POLYNUCLEOTIDYL TRANSFERASE, RIBONUCLEASE H-LIKE SUPERFAMILY PROTEIN"/>
    <property type="match status" value="1"/>
</dbReference>